<sequence length="70" mass="7925">MYTHLQWLAGGTYLQPFRSAIKNNKDPKELKSDSTPRMSTKNVHSNTCDMFVPVSTQSILNICSNDFSDN</sequence>
<evidence type="ECO:0000313" key="1">
    <source>
        <dbReference type="EMBL" id="KAH3848351.1"/>
    </source>
</evidence>
<name>A0A9D4L0P5_DREPO</name>
<dbReference type="AlphaFoldDB" id="A0A9D4L0P5"/>
<keyword evidence="2" id="KW-1185">Reference proteome</keyword>
<reference evidence="1" key="1">
    <citation type="journal article" date="2019" name="bioRxiv">
        <title>The Genome of the Zebra Mussel, Dreissena polymorpha: A Resource for Invasive Species Research.</title>
        <authorList>
            <person name="McCartney M.A."/>
            <person name="Auch B."/>
            <person name="Kono T."/>
            <person name="Mallez S."/>
            <person name="Zhang Y."/>
            <person name="Obille A."/>
            <person name="Becker A."/>
            <person name="Abrahante J.E."/>
            <person name="Garbe J."/>
            <person name="Badalamenti J.P."/>
            <person name="Herman A."/>
            <person name="Mangelson H."/>
            <person name="Liachko I."/>
            <person name="Sullivan S."/>
            <person name="Sone E.D."/>
            <person name="Koren S."/>
            <person name="Silverstein K.A.T."/>
            <person name="Beckman K.B."/>
            <person name="Gohl D.M."/>
        </authorList>
    </citation>
    <scope>NUCLEOTIDE SEQUENCE</scope>
    <source>
        <strain evidence="1">Duluth1</strain>
        <tissue evidence="1">Whole animal</tissue>
    </source>
</reference>
<comment type="caution">
    <text evidence="1">The sequence shown here is derived from an EMBL/GenBank/DDBJ whole genome shotgun (WGS) entry which is preliminary data.</text>
</comment>
<dbReference type="Proteomes" id="UP000828390">
    <property type="component" value="Unassembled WGS sequence"/>
</dbReference>
<accession>A0A9D4L0P5</accession>
<organism evidence="1 2">
    <name type="scientific">Dreissena polymorpha</name>
    <name type="common">Zebra mussel</name>
    <name type="synonym">Mytilus polymorpha</name>
    <dbReference type="NCBI Taxonomy" id="45954"/>
    <lineage>
        <taxon>Eukaryota</taxon>
        <taxon>Metazoa</taxon>
        <taxon>Spiralia</taxon>
        <taxon>Lophotrochozoa</taxon>
        <taxon>Mollusca</taxon>
        <taxon>Bivalvia</taxon>
        <taxon>Autobranchia</taxon>
        <taxon>Heteroconchia</taxon>
        <taxon>Euheterodonta</taxon>
        <taxon>Imparidentia</taxon>
        <taxon>Neoheterodontei</taxon>
        <taxon>Myida</taxon>
        <taxon>Dreissenoidea</taxon>
        <taxon>Dreissenidae</taxon>
        <taxon>Dreissena</taxon>
    </lineage>
</organism>
<gene>
    <name evidence="1" type="ORF">DPMN_090711</name>
</gene>
<protein>
    <submittedName>
        <fullName evidence="1">Uncharacterized protein</fullName>
    </submittedName>
</protein>
<reference evidence="1" key="2">
    <citation type="submission" date="2020-11" db="EMBL/GenBank/DDBJ databases">
        <authorList>
            <person name="McCartney M.A."/>
            <person name="Auch B."/>
            <person name="Kono T."/>
            <person name="Mallez S."/>
            <person name="Becker A."/>
            <person name="Gohl D.M."/>
            <person name="Silverstein K.A.T."/>
            <person name="Koren S."/>
            <person name="Bechman K.B."/>
            <person name="Herman A."/>
            <person name="Abrahante J.E."/>
            <person name="Garbe J."/>
        </authorList>
    </citation>
    <scope>NUCLEOTIDE SEQUENCE</scope>
    <source>
        <strain evidence="1">Duluth1</strain>
        <tissue evidence="1">Whole animal</tissue>
    </source>
</reference>
<evidence type="ECO:0000313" key="2">
    <source>
        <dbReference type="Proteomes" id="UP000828390"/>
    </source>
</evidence>
<dbReference type="EMBL" id="JAIWYP010000003">
    <property type="protein sequence ID" value="KAH3848351.1"/>
    <property type="molecule type" value="Genomic_DNA"/>
</dbReference>
<proteinExistence type="predicted"/>